<dbReference type="InterPro" id="IPR007419">
    <property type="entry name" value="BFD-like_2Fe2S-bd_dom"/>
</dbReference>
<comment type="pathway">
    <text evidence="2">Nitrogen metabolism; nitrate reduction (assimilation).</text>
</comment>
<dbReference type="InterPro" id="IPR016156">
    <property type="entry name" value="FAD/NAD-linked_Rdtase_dimer_sf"/>
</dbReference>
<dbReference type="PANTHER" id="PTHR43809:SF1">
    <property type="entry name" value="NITRITE REDUCTASE (NADH) LARGE SUBUNIT"/>
    <property type="match status" value="1"/>
</dbReference>
<keyword evidence="5 16" id="KW-0349">Heme</keyword>
<evidence type="ECO:0000256" key="7">
    <source>
        <dbReference type="ARBA" id="ARBA00022714"/>
    </source>
</evidence>
<dbReference type="FunFam" id="3.50.50.60:FF:000033">
    <property type="entry name" value="Nitrite reductase [NAD(P)H], large subunit"/>
    <property type="match status" value="1"/>
</dbReference>
<keyword evidence="7" id="KW-0001">2Fe-2S</keyword>
<dbReference type="GO" id="GO:0050661">
    <property type="term" value="F:NADP binding"/>
    <property type="evidence" value="ECO:0007669"/>
    <property type="project" value="UniProtKB-UniRule"/>
</dbReference>
<evidence type="ECO:0000313" key="23">
    <source>
        <dbReference type="Proteomes" id="UP001204445"/>
    </source>
</evidence>
<dbReference type="GO" id="GO:0046872">
    <property type="term" value="F:metal ion binding"/>
    <property type="evidence" value="ECO:0007669"/>
    <property type="project" value="UniProtKB-KW"/>
</dbReference>
<evidence type="ECO:0000259" key="19">
    <source>
        <dbReference type="Pfam" id="PF04324"/>
    </source>
</evidence>
<evidence type="ECO:0000256" key="4">
    <source>
        <dbReference type="ARBA" id="ARBA00022485"/>
    </source>
</evidence>
<evidence type="ECO:0000256" key="11">
    <source>
        <dbReference type="ARBA" id="ARBA00023004"/>
    </source>
</evidence>
<dbReference type="RefSeq" id="WP_259056143.1">
    <property type="nucleotide sequence ID" value="NZ_JANUCT010000015.1"/>
</dbReference>
<feature type="binding site" evidence="16">
    <location>
        <position position="663"/>
    </location>
    <ligand>
        <name>[4Fe-4S] cluster</name>
        <dbReference type="ChEBI" id="CHEBI:49883"/>
    </ligand>
</feature>
<keyword evidence="8 16" id="KW-0479">Metal-binding</keyword>
<dbReference type="GO" id="GO:0106316">
    <property type="term" value="F:nitrite reductase (NADH) activity"/>
    <property type="evidence" value="ECO:0007669"/>
    <property type="project" value="UniProtKB-EC"/>
</dbReference>
<evidence type="ECO:0000256" key="16">
    <source>
        <dbReference type="PIRSR" id="PIRSR037149-1"/>
    </source>
</evidence>
<keyword evidence="4 16" id="KW-0004">4Fe-4S</keyword>
<dbReference type="Pfam" id="PF04324">
    <property type="entry name" value="Fer2_BFD"/>
    <property type="match status" value="2"/>
</dbReference>
<dbReference type="Pfam" id="PF01077">
    <property type="entry name" value="NIR_SIR"/>
    <property type="match status" value="1"/>
</dbReference>
<dbReference type="Gene3D" id="3.50.50.60">
    <property type="entry name" value="FAD/NAD(P)-binding domain"/>
    <property type="match status" value="2"/>
</dbReference>
<name>A0AAE3L270_9GAMM</name>
<comment type="cofactor">
    <cofactor evidence="1 15">
        <name>FAD</name>
        <dbReference type="ChEBI" id="CHEBI:57692"/>
    </cofactor>
</comment>
<dbReference type="PRINTS" id="PR00411">
    <property type="entry name" value="PNDRDTASEI"/>
</dbReference>
<evidence type="ECO:0000256" key="5">
    <source>
        <dbReference type="ARBA" id="ARBA00022617"/>
    </source>
</evidence>
<dbReference type="SUPFAM" id="SSF56014">
    <property type="entry name" value="Nitrite and sulphite reductase 4Fe-4S domain-like"/>
    <property type="match status" value="1"/>
</dbReference>
<dbReference type="Gene3D" id="3.30.390.30">
    <property type="match status" value="1"/>
</dbReference>
<sequence>MIKKLADQKQDLVVIGNGMAGMRTVEELLQLAPDHYNITVFGAEPYGNYNRIMLSPLLAGDKDVDEIMINTPEWYEQNNITLYSGDPVERIDRQRRMVHSKSGREIPYDRLLIATGSNPFMLPIDGKELPGVITFRDIHDVESMLEASKEHSKAVVIGGGLLGLEAAHGLHKQGMDVTVVHLLDTLMERQLDGAAGRLLQQSLEQRGLHFRMEAKTERILGKKDKLLGSKRVSGVRFTDGSEVKADLVVMAVGIKPNIELAQNSGLYCERGILVNDTMQTYDPRIYSVGECVQHRDKTYGLVAPLWEQAKVCATHLANVGSGRYVGSETSTKLKVSGVDLFSAGDIIGDDDSEDLVFQDPHRGVYKRIILKDNRIKGVVLYGETGDGSWYFDLMKAERDVSDIRDRLVFGRAYAEDEAKADAGVESLPDDTQICDCNGVCKGTIVETIRSQELTSQADVEKQTKAGTSCGSCKDKVGELLAATIGADAIATVAAEDKPMCDCTTLSHGKVRAAIREQHLLSATDVREALGWDRADGCNKCRPALNYYCISTFPAEAIDDSQSRFINERAHANIQKDGTYSVVPRMWGGLTSSQELRAIADVVDKYDIPTVKVTGGQRIDLLGVKKEDLPGVWRDLREKGGLQSGHAYGKALRTVKTCVGKEWCRFGLQESTKLGVELEQMTAGTWTPHKFKMAVSGCPRNCAESSIKDFGVICLETGYELQVGGNGGVKLRGTDVLCRVSTPEEVKEYCGGFMQIYREEAYYLERTAHWIERVGLDYVIDRVVKDDAGRKAAYERFLESQQYIEVDPWAGRSSDSGAAPIEYVPLKEVS</sequence>
<keyword evidence="13 15" id="KW-0534">Nitrate assimilation</keyword>
<feature type="domain" description="BFD-like [2Fe-2S]-binding" evidence="19">
    <location>
        <begin position="433"/>
        <end position="481"/>
    </location>
</feature>
<dbReference type="InterPro" id="IPR052034">
    <property type="entry name" value="NasD-like"/>
</dbReference>
<keyword evidence="10 22" id="KW-0560">Oxidoreductase</keyword>
<keyword evidence="23" id="KW-1185">Reference proteome</keyword>
<feature type="binding site" description="axial binding residue" evidence="16">
    <location>
        <position position="701"/>
    </location>
    <ligand>
        <name>siroheme</name>
        <dbReference type="ChEBI" id="CHEBI:60052"/>
    </ligand>
    <ligandPart>
        <name>Fe</name>
        <dbReference type="ChEBI" id="CHEBI:18248"/>
    </ligandPart>
</feature>
<dbReference type="InterPro" id="IPR005117">
    <property type="entry name" value="NiRdtase/SiRdtase_haem-b_fer"/>
</dbReference>
<dbReference type="Proteomes" id="UP001204445">
    <property type="component" value="Unassembled WGS sequence"/>
</dbReference>
<evidence type="ECO:0000259" key="18">
    <source>
        <dbReference type="Pfam" id="PF03460"/>
    </source>
</evidence>
<comment type="cofactor">
    <cofactor evidence="16">
        <name>siroheme</name>
        <dbReference type="ChEBI" id="CHEBI:60052"/>
    </cofactor>
    <text evidence="16">Binds 1 siroheme per subunit.</text>
</comment>
<comment type="cofactor">
    <cofactor evidence="14">
        <name>[2Fe-2S] cluster</name>
        <dbReference type="ChEBI" id="CHEBI:190135"/>
    </cofactor>
</comment>
<comment type="similarity">
    <text evidence="3">Belongs to the nitrite and sulfite reductase 4Fe-4S domain family.</text>
</comment>
<comment type="cofactor">
    <cofactor evidence="16">
        <name>[4Fe-4S] cluster</name>
        <dbReference type="ChEBI" id="CHEBI:49883"/>
    </cofactor>
    <text evidence="16">Binds 1 [4Fe-4S] cluster per subunit.</text>
</comment>
<feature type="binding site" evidence="16">
    <location>
        <position position="701"/>
    </location>
    <ligand>
        <name>[4Fe-4S] cluster</name>
        <dbReference type="ChEBI" id="CHEBI:49883"/>
    </ligand>
</feature>
<evidence type="ECO:0000259" key="21">
    <source>
        <dbReference type="Pfam" id="PF18267"/>
    </source>
</evidence>
<dbReference type="Gene3D" id="1.10.10.1100">
    <property type="entry name" value="BFD-like [2Fe-2S]-binding domain"/>
    <property type="match status" value="1"/>
</dbReference>
<keyword evidence="9 15" id="KW-0274">FAD</keyword>
<gene>
    <name evidence="22" type="ORF">J2T55_002079</name>
</gene>
<evidence type="ECO:0000256" key="6">
    <source>
        <dbReference type="ARBA" id="ARBA00022630"/>
    </source>
</evidence>
<dbReference type="GO" id="GO:0050660">
    <property type="term" value="F:flavin adenine dinucleotide binding"/>
    <property type="evidence" value="ECO:0007669"/>
    <property type="project" value="UniProtKB-UniRule"/>
</dbReference>
<dbReference type="NCBIfam" id="TIGR02374">
    <property type="entry name" value="nitri_red_nirB"/>
    <property type="match status" value="1"/>
</dbReference>
<evidence type="ECO:0000256" key="2">
    <source>
        <dbReference type="ARBA" id="ARBA00005096"/>
    </source>
</evidence>
<keyword evidence="12 16" id="KW-0411">Iron-sulfur</keyword>
<dbReference type="PIRSF" id="PIRSF037149">
    <property type="entry name" value="NirB"/>
    <property type="match status" value="1"/>
</dbReference>
<keyword evidence="6 15" id="KW-0285">Flavoprotein</keyword>
<dbReference type="InterPro" id="IPR006067">
    <property type="entry name" value="NO2/SO3_Rdtase_4Fe4S_dom"/>
</dbReference>
<organism evidence="22 23">
    <name type="scientific">Methylohalomonas lacus</name>
    <dbReference type="NCBI Taxonomy" id="398773"/>
    <lineage>
        <taxon>Bacteria</taxon>
        <taxon>Pseudomonadati</taxon>
        <taxon>Pseudomonadota</taxon>
        <taxon>Gammaproteobacteria</taxon>
        <taxon>Methylohalomonadales</taxon>
        <taxon>Methylohalomonadaceae</taxon>
        <taxon>Methylohalomonas</taxon>
    </lineage>
</organism>
<dbReference type="PROSITE" id="PS00365">
    <property type="entry name" value="NIR_SIR"/>
    <property type="match status" value="1"/>
</dbReference>
<proteinExistence type="inferred from homology"/>
<dbReference type="Pfam" id="PF03460">
    <property type="entry name" value="NIR_SIR_ferr"/>
    <property type="match status" value="1"/>
</dbReference>
<dbReference type="InterPro" id="IPR036136">
    <property type="entry name" value="Nit/Sulf_reduc_fer-like_dom_sf"/>
</dbReference>
<dbReference type="PRINTS" id="PR00368">
    <property type="entry name" value="FADPNR"/>
</dbReference>
<dbReference type="CDD" id="cd19943">
    <property type="entry name" value="NirB_Fer2_BFD-like_1"/>
    <property type="match status" value="1"/>
</dbReference>
<dbReference type="GO" id="GO:0051537">
    <property type="term" value="F:2 iron, 2 sulfur cluster binding"/>
    <property type="evidence" value="ECO:0007669"/>
    <property type="project" value="UniProtKB-KW"/>
</dbReference>
<evidence type="ECO:0000256" key="8">
    <source>
        <dbReference type="ARBA" id="ARBA00022723"/>
    </source>
</evidence>
<comment type="caution">
    <text evidence="22">The sequence shown here is derived from an EMBL/GenBank/DDBJ whole genome shotgun (WGS) entry which is preliminary data.</text>
</comment>
<dbReference type="PRINTS" id="PR00397">
    <property type="entry name" value="SIROHAEM"/>
</dbReference>
<feature type="domain" description="FAD/NAD(P)-binding" evidence="20">
    <location>
        <begin position="11"/>
        <end position="296"/>
    </location>
</feature>
<dbReference type="Gene3D" id="3.90.480.20">
    <property type="match status" value="1"/>
</dbReference>
<keyword evidence="11 16" id="KW-0408">Iron</keyword>
<evidence type="ECO:0000313" key="22">
    <source>
        <dbReference type="EMBL" id="MCS3904046.1"/>
    </source>
</evidence>
<feature type="binding site" evidence="16">
    <location>
        <position position="697"/>
    </location>
    <ligand>
        <name>[4Fe-4S] cluster</name>
        <dbReference type="ChEBI" id="CHEBI:49883"/>
    </ligand>
</feature>
<dbReference type="CDD" id="cd19944">
    <property type="entry name" value="NirB_Fer2_BFD-like_2"/>
    <property type="match status" value="1"/>
</dbReference>
<dbReference type="GO" id="GO:0020037">
    <property type="term" value="F:heme binding"/>
    <property type="evidence" value="ECO:0007669"/>
    <property type="project" value="InterPro"/>
</dbReference>
<accession>A0AAE3L270</accession>
<dbReference type="InterPro" id="IPR041854">
    <property type="entry name" value="BFD-like_2Fe2S-bd_dom_sf"/>
</dbReference>
<feature type="domain" description="BFD-like [2Fe-2S]-binding" evidence="19">
    <location>
        <begin position="499"/>
        <end position="547"/>
    </location>
</feature>
<evidence type="ECO:0000259" key="20">
    <source>
        <dbReference type="Pfam" id="PF07992"/>
    </source>
</evidence>
<feature type="domain" description="Nitrite/Sulfite reductase ferredoxin-like" evidence="18">
    <location>
        <begin position="574"/>
        <end position="637"/>
    </location>
</feature>
<dbReference type="Pfam" id="PF07992">
    <property type="entry name" value="Pyr_redox_2"/>
    <property type="match status" value="1"/>
</dbReference>
<reference evidence="22" key="1">
    <citation type="submission" date="2022-08" db="EMBL/GenBank/DDBJ databases">
        <title>Genomic Encyclopedia of Type Strains, Phase III (KMG-III): the genomes of soil and plant-associated and newly described type strains.</title>
        <authorList>
            <person name="Whitman W."/>
        </authorList>
    </citation>
    <scope>NUCLEOTIDE SEQUENCE</scope>
    <source>
        <strain evidence="22">HMT 1</strain>
    </source>
</reference>
<dbReference type="EMBL" id="JANUCT010000015">
    <property type="protein sequence ID" value="MCS3904046.1"/>
    <property type="molecule type" value="Genomic_DNA"/>
</dbReference>
<evidence type="ECO:0000256" key="13">
    <source>
        <dbReference type="ARBA" id="ARBA00023063"/>
    </source>
</evidence>
<evidence type="ECO:0000256" key="10">
    <source>
        <dbReference type="ARBA" id="ARBA00023002"/>
    </source>
</evidence>
<dbReference type="PANTHER" id="PTHR43809">
    <property type="entry name" value="NITRITE REDUCTASE (NADH) LARGE SUBUNIT"/>
    <property type="match status" value="1"/>
</dbReference>
<evidence type="ECO:0000256" key="12">
    <source>
        <dbReference type="ARBA" id="ARBA00023014"/>
    </source>
</evidence>
<dbReference type="AlphaFoldDB" id="A0AAE3L270"/>
<dbReference type="InterPro" id="IPR041575">
    <property type="entry name" value="Rubredoxin_C"/>
</dbReference>
<evidence type="ECO:0000256" key="9">
    <source>
        <dbReference type="ARBA" id="ARBA00022827"/>
    </source>
</evidence>
<dbReference type="Gene3D" id="3.30.413.10">
    <property type="entry name" value="Sulfite Reductase Hemoprotein, domain 1"/>
    <property type="match status" value="1"/>
</dbReference>
<dbReference type="Pfam" id="PF18267">
    <property type="entry name" value="Rubredoxin_C"/>
    <property type="match status" value="1"/>
</dbReference>
<feature type="domain" description="Nitrite/sulphite reductase 4Fe-4S" evidence="17">
    <location>
        <begin position="648"/>
        <end position="784"/>
    </location>
</feature>
<dbReference type="SUPFAM" id="SSF55124">
    <property type="entry name" value="Nitrite/Sulfite reductase N-terminal domain-like"/>
    <property type="match status" value="1"/>
</dbReference>
<dbReference type="SUPFAM" id="SSF51905">
    <property type="entry name" value="FAD/NAD(P)-binding domain"/>
    <property type="match status" value="2"/>
</dbReference>
<dbReference type="GO" id="GO:0042128">
    <property type="term" value="P:nitrate assimilation"/>
    <property type="evidence" value="ECO:0007669"/>
    <property type="project" value="UniProtKB-UniRule"/>
</dbReference>
<dbReference type="InterPro" id="IPR023753">
    <property type="entry name" value="FAD/NAD-binding_dom"/>
</dbReference>
<evidence type="ECO:0000256" key="15">
    <source>
        <dbReference type="PIRNR" id="PIRNR037149"/>
    </source>
</evidence>
<dbReference type="InterPro" id="IPR012744">
    <property type="entry name" value="Nitri_red_NirB"/>
</dbReference>
<evidence type="ECO:0000256" key="3">
    <source>
        <dbReference type="ARBA" id="ARBA00010429"/>
    </source>
</evidence>
<dbReference type="InterPro" id="IPR045854">
    <property type="entry name" value="NO2/SO3_Rdtase_4Fe4S_sf"/>
</dbReference>
<dbReference type="GO" id="GO:0051539">
    <property type="term" value="F:4 iron, 4 sulfur cluster binding"/>
    <property type="evidence" value="ECO:0007669"/>
    <property type="project" value="UniProtKB-KW"/>
</dbReference>
<dbReference type="InterPro" id="IPR017121">
    <property type="entry name" value="Nitrite_Rdtase_lsu"/>
</dbReference>
<dbReference type="EC" id="1.7.1.15" evidence="22"/>
<dbReference type="InterPro" id="IPR006066">
    <property type="entry name" value="NO2/SO3_Rdtase_FeS/sirohaem_BS"/>
</dbReference>
<feature type="domain" description="NADH-rubredoxin oxidoreductase C-terminal" evidence="21">
    <location>
        <begin position="330"/>
        <end position="396"/>
    </location>
</feature>
<evidence type="ECO:0000256" key="14">
    <source>
        <dbReference type="ARBA" id="ARBA00034078"/>
    </source>
</evidence>
<evidence type="ECO:0000259" key="17">
    <source>
        <dbReference type="Pfam" id="PF01077"/>
    </source>
</evidence>
<evidence type="ECO:0000256" key="1">
    <source>
        <dbReference type="ARBA" id="ARBA00001974"/>
    </source>
</evidence>
<protein>
    <submittedName>
        <fullName evidence="22">Nitrite reductase (NADH) large subunit</fullName>
        <ecNumber evidence="22">1.7.1.15</ecNumber>
    </submittedName>
</protein>
<feature type="binding site" evidence="16">
    <location>
        <position position="657"/>
    </location>
    <ligand>
        <name>[4Fe-4S] cluster</name>
        <dbReference type="ChEBI" id="CHEBI:49883"/>
    </ligand>
</feature>
<dbReference type="InterPro" id="IPR036188">
    <property type="entry name" value="FAD/NAD-bd_sf"/>
</dbReference>